<protein>
    <submittedName>
        <fullName evidence="1">Uncharacterized protein</fullName>
    </submittedName>
</protein>
<proteinExistence type="predicted"/>
<dbReference type="AlphaFoldDB" id="A0A834TY83"/>
<reference evidence="1" key="1">
    <citation type="submission" date="2020-09" db="EMBL/GenBank/DDBJ databases">
        <title>Genome-Enabled Discovery of Anthraquinone Biosynthesis in Senna tora.</title>
        <authorList>
            <person name="Kang S.-H."/>
            <person name="Pandey R.P."/>
            <person name="Lee C.-M."/>
            <person name="Sim J.-S."/>
            <person name="Jeong J.-T."/>
            <person name="Choi B.-S."/>
            <person name="Jung M."/>
            <person name="Ginzburg D."/>
            <person name="Zhao K."/>
            <person name="Won S.Y."/>
            <person name="Oh T.-J."/>
            <person name="Yu Y."/>
            <person name="Kim N.-H."/>
            <person name="Lee O.R."/>
            <person name="Lee T.-H."/>
            <person name="Bashyal P."/>
            <person name="Kim T.-S."/>
            <person name="Lee W.-H."/>
            <person name="Kawkins C."/>
            <person name="Kim C.-K."/>
            <person name="Kim J.S."/>
            <person name="Ahn B.O."/>
            <person name="Rhee S.Y."/>
            <person name="Sohng J.K."/>
        </authorList>
    </citation>
    <scope>NUCLEOTIDE SEQUENCE</scope>
    <source>
        <tissue evidence="1">Leaf</tissue>
    </source>
</reference>
<keyword evidence="2" id="KW-1185">Reference proteome</keyword>
<sequence length="34" mass="3917">MAAWHARVVVYHETHSTNNDPTCLPCFNSLKMSR</sequence>
<dbReference type="EMBL" id="JAAIUW010000005">
    <property type="protein sequence ID" value="KAF7830983.1"/>
    <property type="molecule type" value="Genomic_DNA"/>
</dbReference>
<accession>A0A834TY83</accession>
<evidence type="ECO:0000313" key="2">
    <source>
        <dbReference type="Proteomes" id="UP000634136"/>
    </source>
</evidence>
<organism evidence="1 2">
    <name type="scientific">Senna tora</name>
    <dbReference type="NCBI Taxonomy" id="362788"/>
    <lineage>
        <taxon>Eukaryota</taxon>
        <taxon>Viridiplantae</taxon>
        <taxon>Streptophyta</taxon>
        <taxon>Embryophyta</taxon>
        <taxon>Tracheophyta</taxon>
        <taxon>Spermatophyta</taxon>
        <taxon>Magnoliopsida</taxon>
        <taxon>eudicotyledons</taxon>
        <taxon>Gunneridae</taxon>
        <taxon>Pentapetalae</taxon>
        <taxon>rosids</taxon>
        <taxon>fabids</taxon>
        <taxon>Fabales</taxon>
        <taxon>Fabaceae</taxon>
        <taxon>Caesalpinioideae</taxon>
        <taxon>Cassia clade</taxon>
        <taxon>Senna</taxon>
    </lineage>
</organism>
<gene>
    <name evidence="1" type="ORF">G2W53_013316</name>
</gene>
<name>A0A834TY83_9FABA</name>
<dbReference type="Proteomes" id="UP000634136">
    <property type="component" value="Unassembled WGS sequence"/>
</dbReference>
<evidence type="ECO:0000313" key="1">
    <source>
        <dbReference type="EMBL" id="KAF7830983.1"/>
    </source>
</evidence>
<comment type="caution">
    <text evidence="1">The sequence shown here is derived from an EMBL/GenBank/DDBJ whole genome shotgun (WGS) entry which is preliminary data.</text>
</comment>